<name>A0ABW1L2D7_9PROT</name>
<keyword evidence="1" id="KW-1133">Transmembrane helix</keyword>
<protein>
    <submittedName>
        <fullName evidence="2">Uncharacterized protein</fullName>
    </submittedName>
</protein>
<evidence type="ECO:0000256" key="1">
    <source>
        <dbReference type="SAM" id="Phobius"/>
    </source>
</evidence>
<evidence type="ECO:0000313" key="2">
    <source>
        <dbReference type="EMBL" id="MFC6036532.1"/>
    </source>
</evidence>
<evidence type="ECO:0000313" key="3">
    <source>
        <dbReference type="Proteomes" id="UP001596116"/>
    </source>
</evidence>
<keyword evidence="3" id="KW-1185">Reference proteome</keyword>
<sequence length="255" mass="28536">MILRRVIEHVKHQNWTAVVLDFLIVVVGVFIGIQVANWNEARSDHQRERQIVSDMLADLEIDRTQYTNAMAYGERRLAAANASLTGAGLAPIEFDYDLPFADIVSYSFDIAEAGESAGASETLWTDLVIGYFPTPSTSTYDAMVGAGEIKIIRDRRLVRTIQIYRNLLGSVDLQNEKLSTIRTNTLSIGAASGLAPYTKLQIDDYFRLVATDAELAATIRILATFTIFHYGEIKSADRHAAMLQEQLNSYLERRQ</sequence>
<gene>
    <name evidence="2" type="ORF">ACFMB1_13325</name>
</gene>
<comment type="caution">
    <text evidence="2">The sequence shown here is derived from an EMBL/GenBank/DDBJ whole genome shotgun (WGS) entry which is preliminary data.</text>
</comment>
<accession>A0ABW1L2D7</accession>
<keyword evidence="1" id="KW-0812">Transmembrane</keyword>
<dbReference type="RefSeq" id="WP_379882228.1">
    <property type="nucleotide sequence ID" value="NZ_JBHPON010000002.1"/>
</dbReference>
<organism evidence="2 3">
    <name type="scientific">Hyphococcus aureus</name>
    <dbReference type="NCBI Taxonomy" id="2666033"/>
    <lineage>
        <taxon>Bacteria</taxon>
        <taxon>Pseudomonadati</taxon>
        <taxon>Pseudomonadota</taxon>
        <taxon>Alphaproteobacteria</taxon>
        <taxon>Parvularculales</taxon>
        <taxon>Parvularculaceae</taxon>
        <taxon>Hyphococcus</taxon>
    </lineage>
</organism>
<proteinExistence type="predicted"/>
<reference evidence="2 3" key="1">
    <citation type="submission" date="2024-09" db="EMBL/GenBank/DDBJ databases">
        <authorList>
            <person name="Zhang Z.-H."/>
        </authorList>
    </citation>
    <scope>NUCLEOTIDE SEQUENCE [LARGE SCALE GENOMIC DNA]</scope>
    <source>
        <strain evidence="2 3">HHTR114</strain>
    </source>
</reference>
<dbReference type="Proteomes" id="UP001596116">
    <property type="component" value="Unassembled WGS sequence"/>
</dbReference>
<keyword evidence="1" id="KW-0472">Membrane</keyword>
<dbReference type="EMBL" id="JBHPON010000002">
    <property type="protein sequence ID" value="MFC6036532.1"/>
    <property type="molecule type" value="Genomic_DNA"/>
</dbReference>
<feature type="transmembrane region" description="Helical" evidence="1">
    <location>
        <begin position="15"/>
        <end position="39"/>
    </location>
</feature>